<gene>
    <name evidence="5" type="ORF">AAE3_LOCUS8092</name>
</gene>
<feature type="region of interest" description="Disordered" evidence="1">
    <location>
        <begin position="354"/>
        <end position="374"/>
    </location>
</feature>
<dbReference type="SUPFAM" id="SSF46689">
    <property type="entry name" value="Homeodomain-like"/>
    <property type="match status" value="1"/>
</dbReference>
<proteinExistence type="predicted"/>
<dbReference type="PANTHER" id="PTHR22929">
    <property type="entry name" value="RNA POLYMERASE III TRANSCRIPTION INITIATION FACTOR B"/>
    <property type="match status" value="1"/>
</dbReference>
<evidence type="ECO:0000313" key="6">
    <source>
        <dbReference type="Proteomes" id="UP000467700"/>
    </source>
</evidence>
<dbReference type="CDD" id="cd00167">
    <property type="entry name" value="SANT"/>
    <property type="match status" value="1"/>
</dbReference>
<name>A0A8S0W7J4_CYCAE</name>
<feature type="compositionally biased region" description="Polar residues" evidence="1">
    <location>
        <begin position="182"/>
        <end position="229"/>
    </location>
</feature>
<accession>A0A8S0W7J4</accession>
<evidence type="ECO:0000259" key="3">
    <source>
        <dbReference type="PROSITE" id="PS51293"/>
    </source>
</evidence>
<evidence type="ECO:0000259" key="2">
    <source>
        <dbReference type="PROSITE" id="PS50090"/>
    </source>
</evidence>
<dbReference type="PANTHER" id="PTHR22929:SF0">
    <property type="entry name" value="TRANSCRIPTION FACTOR TFIIIB COMPONENT B'' HOMOLOG"/>
    <property type="match status" value="1"/>
</dbReference>
<dbReference type="Pfam" id="PF15963">
    <property type="entry name" value="Myb_DNA-bind_7"/>
    <property type="match status" value="1"/>
</dbReference>
<keyword evidence="6" id="KW-1185">Reference proteome</keyword>
<protein>
    <recommendedName>
        <fullName evidence="7">Myb-like domain-containing protein</fullName>
    </recommendedName>
</protein>
<sequence>MSSRVQKGNTVFRPLAKARSRTTAPSISRQPSAIPEFLSESSNTQASFPLLPTSSSLPNLSEVDQAVINASVLSETLLQDSQITSPLSTIPESSARGPANPTLILSPSVVAPPRPKPAVPIVVGTRPPRPTPSIPSIIPVPSSTANPIAQSQSRSVVPPSIQVSRAQQAATTSVPVPVHANLSINGSGSSESLNTSNNVPTDSIRTPADATSSISADPSILDSQTQETAPKTRRRKKNEDGGPKKTKKRRTKSTDLEDTEDERERSSSKQPRSRASSVTPRPRKWAPSVPPYDPDADPGEDVDPTTITMADLCVDTGQGRVSRKAAEILSHHAAWKTQNREKRARMKALMEARKYGREEEEEEQHQDGTQDDATASELPTAGLATSSENNPPNAVDSAANFDYSQDLATSRFNVQVRIGPNGEMVIDEESLVVDRVENDGTENYTHVVESDHTKFVNSGTYSKRFRGSRWSAEETELFYDALSQYGENYELIAYVLPGRDRKSCKNKFKAEDKKNHARINHCLANSTPVDVKTLSRMTGKDFSGPVPEIRAPPPPPQIAAPEVEEDDAATQNEGPSRPTKKRSRSKSQGLNDSDVVVIGDAANFDESSNGA</sequence>
<feature type="compositionally biased region" description="Polar residues" evidence="1">
    <location>
        <begin position="21"/>
        <end position="31"/>
    </location>
</feature>
<feature type="domain" description="HTH myb-type" evidence="4">
    <location>
        <begin position="462"/>
        <end position="516"/>
    </location>
</feature>
<dbReference type="GO" id="GO:0070898">
    <property type="term" value="P:RNA polymerase III preinitiation complex assembly"/>
    <property type="evidence" value="ECO:0007669"/>
    <property type="project" value="TreeGrafter"/>
</dbReference>
<dbReference type="Proteomes" id="UP000467700">
    <property type="component" value="Unassembled WGS sequence"/>
</dbReference>
<dbReference type="GO" id="GO:0000126">
    <property type="term" value="C:transcription factor TFIIIB complex"/>
    <property type="evidence" value="ECO:0007669"/>
    <property type="project" value="TreeGrafter"/>
</dbReference>
<dbReference type="OrthoDB" id="272624at2759"/>
<evidence type="ECO:0000259" key="4">
    <source>
        <dbReference type="PROSITE" id="PS51294"/>
    </source>
</evidence>
<feature type="region of interest" description="Disordered" evidence="1">
    <location>
        <begin position="1"/>
        <end position="33"/>
    </location>
</feature>
<dbReference type="AlphaFoldDB" id="A0A8S0W7J4"/>
<feature type="compositionally biased region" description="Acidic residues" evidence="1">
    <location>
        <begin position="294"/>
        <end position="303"/>
    </location>
</feature>
<dbReference type="InterPro" id="IPR009057">
    <property type="entry name" value="Homeodomain-like_sf"/>
</dbReference>
<evidence type="ECO:0008006" key="7">
    <source>
        <dbReference type="Google" id="ProtNLM"/>
    </source>
</evidence>
<dbReference type="InterPro" id="IPR017930">
    <property type="entry name" value="Myb_dom"/>
</dbReference>
<evidence type="ECO:0000313" key="5">
    <source>
        <dbReference type="EMBL" id="CAA7265938.1"/>
    </source>
</evidence>
<dbReference type="InterPro" id="IPR017884">
    <property type="entry name" value="SANT_dom"/>
</dbReference>
<feature type="domain" description="Myb-like" evidence="2">
    <location>
        <begin position="462"/>
        <end position="509"/>
    </location>
</feature>
<reference evidence="5 6" key="1">
    <citation type="submission" date="2020-01" db="EMBL/GenBank/DDBJ databases">
        <authorList>
            <person name="Gupta K D."/>
        </authorList>
    </citation>
    <scope>NUCLEOTIDE SEQUENCE [LARGE SCALE GENOMIC DNA]</scope>
</reference>
<dbReference type="Gene3D" id="1.10.10.60">
    <property type="entry name" value="Homeodomain-like"/>
    <property type="match status" value="1"/>
</dbReference>
<dbReference type="InterPro" id="IPR001005">
    <property type="entry name" value="SANT/Myb"/>
</dbReference>
<dbReference type="PROSITE" id="PS51294">
    <property type="entry name" value="HTH_MYB"/>
    <property type="match status" value="1"/>
</dbReference>
<feature type="compositionally biased region" description="Low complexity" evidence="1">
    <location>
        <begin position="268"/>
        <end position="277"/>
    </location>
</feature>
<feature type="region of interest" description="Disordered" evidence="1">
    <location>
        <begin position="182"/>
        <end position="309"/>
    </location>
</feature>
<dbReference type="EMBL" id="CACVBS010000051">
    <property type="protein sequence ID" value="CAA7265938.1"/>
    <property type="molecule type" value="Genomic_DNA"/>
</dbReference>
<feature type="region of interest" description="Disordered" evidence="1">
    <location>
        <begin position="537"/>
        <end position="611"/>
    </location>
</feature>
<dbReference type="SMART" id="SM00717">
    <property type="entry name" value="SANT"/>
    <property type="match status" value="1"/>
</dbReference>
<organism evidence="5 6">
    <name type="scientific">Cyclocybe aegerita</name>
    <name type="common">Black poplar mushroom</name>
    <name type="synonym">Agrocybe aegerita</name>
    <dbReference type="NCBI Taxonomy" id="1973307"/>
    <lineage>
        <taxon>Eukaryota</taxon>
        <taxon>Fungi</taxon>
        <taxon>Dikarya</taxon>
        <taxon>Basidiomycota</taxon>
        <taxon>Agaricomycotina</taxon>
        <taxon>Agaricomycetes</taxon>
        <taxon>Agaricomycetidae</taxon>
        <taxon>Agaricales</taxon>
        <taxon>Agaricineae</taxon>
        <taxon>Bolbitiaceae</taxon>
        <taxon>Cyclocybe</taxon>
    </lineage>
</organism>
<evidence type="ECO:0000256" key="1">
    <source>
        <dbReference type="SAM" id="MobiDB-lite"/>
    </source>
</evidence>
<dbReference type="PROSITE" id="PS51293">
    <property type="entry name" value="SANT"/>
    <property type="match status" value="1"/>
</dbReference>
<dbReference type="InterPro" id="IPR039467">
    <property type="entry name" value="TFIIIB_B''_Myb"/>
</dbReference>
<feature type="domain" description="SANT" evidence="3">
    <location>
        <begin position="468"/>
        <end position="516"/>
    </location>
</feature>
<feature type="region of interest" description="Disordered" evidence="1">
    <location>
        <begin position="121"/>
        <end position="162"/>
    </location>
</feature>
<dbReference type="GO" id="GO:0001156">
    <property type="term" value="F:TFIIIC-class transcription factor complex binding"/>
    <property type="evidence" value="ECO:0007669"/>
    <property type="project" value="TreeGrafter"/>
</dbReference>
<dbReference type="PROSITE" id="PS50090">
    <property type="entry name" value="MYB_LIKE"/>
    <property type="match status" value="1"/>
</dbReference>
<feature type="compositionally biased region" description="Low complexity" evidence="1">
    <location>
        <begin position="134"/>
        <end position="144"/>
    </location>
</feature>
<comment type="caution">
    <text evidence="5">The sequence shown here is derived from an EMBL/GenBank/DDBJ whole genome shotgun (WGS) entry which is preliminary data.</text>
</comment>
<feature type="compositionally biased region" description="Polar residues" evidence="1">
    <location>
        <begin position="145"/>
        <end position="162"/>
    </location>
</feature>